<evidence type="ECO:0000313" key="6">
    <source>
        <dbReference type="Proteomes" id="UP000308768"/>
    </source>
</evidence>
<comment type="caution">
    <text evidence="5">The sequence shown here is derived from an EMBL/GenBank/DDBJ whole genome shotgun (WGS) entry which is preliminary data.</text>
</comment>
<gene>
    <name evidence="5" type="ORF">B0A49_09165</name>
</gene>
<dbReference type="OrthoDB" id="276151at2759"/>
<evidence type="ECO:0000313" key="5">
    <source>
        <dbReference type="EMBL" id="TKA63260.1"/>
    </source>
</evidence>
<keyword evidence="2" id="KW-0489">Methyltransferase</keyword>
<sequence length="259" mass="28522">MTTSKAMSSSVPGKLVKTFENVPNESHVSAWSQLWDQGDSDLWDRGCPSPSLVDLIEQRRDMFDPIAADGRRKTALVPGCGRGYGVVLLALHGFDAYGLEISSAAVAAAQEYTSSEFKNPSATYFSNQNDKKVSVYQQGRGDGRFFKADFFDNEWAGRAAPIQFDLVYDYTFFCALPPTMRKGWGARISDVLYPGGLLVCLEFPLYKDPAIAGPPWGVSGYVYWDVLANGGASITAAASLKFYVSSLNGRMWLERERIC</sequence>
<evidence type="ECO:0000256" key="3">
    <source>
        <dbReference type="ARBA" id="ARBA00022679"/>
    </source>
</evidence>
<reference evidence="5 6" key="1">
    <citation type="submission" date="2017-03" db="EMBL/GenBank/DDBJ databases">
        <title>Genomes of endolithic fungi from Antarctica.</title>
        <authorList>
            <person name="Coleine C."/>
            <person name="Masonjones S."/>
            <person name="Stajich J.E."/>
        </authorList>
    </citation>
    <scope>NUCLEOTIDE SEQUENCE [LARGE SCALE GENOMIC DNA]</scope>
    <source>
        <strain evidence="5 6">CCFEE 5187</strain>
    </source>
</reference>
<keyword evidence="1" id="KW-0597">Phosphoprotein</keyword>
<dbReference type="STRING" id="331657.A0A4U0WJN7"/>
<dbReference type="GO" id="GO:0032259">
    <property type="term" value="P:methylation"/>
    <property type="evidence" value="ECO:0007669"/>
    <property type="project" value="UniProtKB-KW"/>
</dbReference>
<dbReference type="InterPro" id="IPR029063">
    <property type="entry name" value="SAM-dependent_MTases_sf"/>
</dbReference>
<dbReference type="GO" id="GO:0008757">
    <property type="term" value="F:S-adenosylmethionine-dependent methyltransferase activity"/>
    <property type="evidence" value="ECO:0007669"/>
    <property type="project" value="InterPro"/>
</dbReference>
<organism evidence="5 6">
    <name type="scientific">Cryomyces minteri</name>
    <dbReference type="NCBI Taxonomy" id="331657"/>
    <lineage>
        <taxon>Eukaryota</taxon>
        <taxon>Fungi</taxon>
        <taxon>Dikarya</taxon>
        <taxon>Ascomycota</taxon>
        <taxon>Pezizomycotina</taxon>
        <taxon>Dothideomycetes</taxon>
        <taxon>Dothideomycetes incertae sedis</taxon>
        <taxon>Cryomyces</taxon>
    </lineage>
</organism>
<accession>A0A4U0WJN7</accession>
<proteinExistence type="predicted"/>
<dbReference type="EMBL" id="NAJN01001428">
    <property type="protein sequence ID" value="TKA63260.1"/>
    <property type="molecule type" value="Genomic_DNA"/>
</dbReference>
<dbReference type="InterPro" id="IPR008854">
    <property type="entry name" value="TPMT"/>
</dbReference>
<keyword evidence="4" id="KW-0949">S-adenosyl-L-methionine</keyword>
<dbReference type="SUPFAM" id="SSF53335">
    <property type="entry name" value="S-adenosyl-L-methionine-dependent methyltransferases"/>
    <property type="match status" value="1"/>
</dbReference>
<dbReference type="Proteomes" id="UP000308768">
    <property type="component" value="Unassembled WGS sequence"/>
</dbReference>
<dbReference type="Pfam" id="PF05724">
    <property type="entry name" value="TPMT"/>
    <property type="match status" value="1"/>
</dbReference>
<dbReference type="Gene3D" id="3.40.50.150">
    <property type="entry name" value="Vaccinia Virus protein VP39"/>
    <property type="match status" value="1"/>
</dbReference>
<dbReference type="PANTHER" id="PTHR32183">
    <property type="match status" value="1"/>
</dbReference>
<keyword evidence="6" id="KW-1185">Reference proteome</keyword>
<name>A0A4U0WJN7_9PEZI</name>
<evidence type="ECO:0000256" key="4">
    <source>
        <dbReference type="ARBA" id="ARBA00022691"/>
    </source>
</evidence>
<evidence type="ECO:0008006" key="7">
    <source>
        <dbReference type="Google" id="ProtNLM"/>
    </source>
</evidence>
<dbReference type="PROSITE" id="PS51585">
    <property type="entry name" value="SAM_MT_TPMT"/>
    <property type="match status" value="1"/>
</dbReference>
<dbReference type="CDD" id="cd02440">
    <property type="entry name" value="AdoMet_MTases"/>
    <property type="match status" value="1"/>
</dbReference>
<keyword evidence="3" id="KW-0808">Transferase</keyword>
<dbReference type="PANTHER" id="PTHR32183:SF6">
    <property type="entry name" value="CYSTEINE SULFINATE DESULFINASE_CYSTEINE DESULFURASE AND RELATED ENZYMES"/>
    <property type="match status" value="1"/>
</dbReference>
<evidence type="ECO:0000256" key="2">
    <source>
        <dbReference type="ARBA" id="ARBA00022603"/>
    </source>
</evidence>
<dbReference type="AlphaFoldDB" id="A0A4U0WJN7"/>
<protein>
    <recommendedName>
        <fullName evidence="7">Thiol methyltransferase 2</fullName>
    </recommendedName>
</protein>
<evidence type="ECO:0000256" key="1">
    <source>
        <dbReference type="ARBA" id="ARBA00022553"/>
    </source>
</evidence>